<feature type="region of interest" description="Disordered" evidence="3">
    <location>
        <begin position="838"/>
        <end position="926"/>
    </location>
</feature>
<feature type="repeat" description="PPR" evidence="2">
    <location>
        <begin position="249"/>
        <end position="283"/>
    </location>
</feature>
<feature type="repeat" description="PPR" evidence="2">
    <location>
        <begin position="611"/>
        <end position="645"/>
    </location>
</feature>
<evidence type="ECO:0000256" key="3">
    <source>
        <dbReference type="SAM" id="MobiDB-lite"/>
    </source>
</evidence>
<dbReference type="InterPro" id="IPR002885">
    <property type="entry name" value="PPR_rpt"/>
</dbReference>
<sequence>MRAAFQRLDGSATEAPRASKSTRGILKTYEGLLALKTVEEMRSSWLAIAPEKREQDWLYLMKAVVDFRPESAALVLEATVEPSTTPGWAVADVFAFLNRWSSTLPDDGRRHQQARLPGLLLHLLRNSPPNHYQFHQWALGQTLSVCEPDTAAEIYSALRRYNHYIHYNTKLKIAGCLTRGSKYKLAALRVFEEVLKDPHVDVNDRRCAALATELFTLPQSWKDGRESPVEVQLLAEAFERVVGLGLSPNVVTYTAMIRSLCLTNQLGTAWKIYDVMRSHGTTPDPHVFSILLNGAKLAISLDSTVRVVEEATPDTFRIPYFWNDIIHTILLAAAEEATSRPVMHGQPIAIPAFSSMLRVYAKFFRLEPLQGLVQTDLQEILAQDDDPSRQLELNWKQKLAVLVDQLPVSSPEELVEPGVDTLGIMLLGYIKSFSTPQPVLSFYSHFRKLLKSRDPIAIGLASHSTLPYDVVLKSLTDNPGMLRVGIDIVNDMLRDAAASAAALKARPAESDPTPPPAPPPTTTSGPGAGPEAVEQQTDKATTSTATTVTTTSAAAAAAATEEEESSLPAFHHPPPSVYTWSILLLAFSKQRNLREVERLIQAMRRHGVEPNRVTWNTLLTGHAKRGNERGVVAVVDRLDAARYHPDRYTVTAVGKLHRPERALTHLEERAAAREGERWAEVEEAAVVPEPGRSLWPPRPLVKKQGSSSSSRGGEKVPLRLGKRIDKFRQRLAKERAELEAKMQQERRQAETALEKAKREARETRSRVQEEEWAARARPPPPLPLAEGGAGEEEQAQEEQASSTAEADGAGVSDAAVDSYLRMYDELVFMRTHNELREIKESIKEDQQPTVRRVQTEKGKYPPRWDSYARRPLGLSVGLERAEAETASDGTGTPTPPPPPDEAPATREEAELEAAGEPRPSEQQARE</sequence>
<accession>G2QB54</accession>
<feature type="compositionally biased region" description="Basic and acidic residues" evidence="3">
    <location>
        <begin position="739"/>
        <end position="774"/>
    </location>
</feature>
<feature type="compositionally biased region" description="Pro residues" evidence="3">
    <location>
        <begin position="512"/>
        <end position="521"/>
    </location>
</feature>
<dbReference type="STRING" id="573729.G2QB54"/>
<protein>
    <recommendedName>
        <fullName evidence="6">Pentacotripeptide-repeat region of PRORP domain-containing protein</fullName>
    </recommendedName>
</protein>
<dbReference type="PANTHER" id="PTHR47933:SF11">
    <property type="entry name" value="PENTATRICOPEPTIDE REPEAT-CONTAINING PROTEIN 2"/>
    <property type="match status" value="1"/>
</dbReference>
<evidence type="ECO:0000313" key="4">
    <source>
        <dbReference type="EMBL" id="AEO55992.1"/>
    </source>
</evidence>
<keyword evidence="1" id="KW-0677">Repeat</keyword>
<dbReference type="RefSeq" id="XP_003661237.1">
    <property type="nucleotide sequence ID" value="XM_003661189.1"/>
</dbReference>
<dbReference type="PANTHER" id="PTHR47933">
    <property type="entry name" value="PENTATRICOPEPTIDE REPEAT-CONTAINING PROTEIN 1, MITOCHONDRIAL"/>
    <property type="match status" value="1"/>
</dbReference>
<gene>
    <name evidence="4" type="ORF">MYCTH_2300384</name>
</gene>
<dbReference type="EMBL" id="CP003003">
    <property type="protein sequence ID" value="AEO55992.1"/>
    <property type="molecule type" value="Genomic_DNA"/>
</dbReference>
<dbReference type="HOGENOM" id="CLU_315509_0_0_1"/>
<feature type="region of interest" description="Disordered" evidence="3">
    <location>
        <begin position="500"/>
        <end position="572"/>
    </location>
</feature>
<dbReference type="Gene3D" id="1.25.40.10">
    <property type="entry name" value="Tetratricopeptide repeat domain"/>
    <property type="match status" value="2"/>
</dbReference>
<feature type="region of interest" description="Disordered" evidence="3">
    <location>
        <begin position="689"/>
        <end position="719"/>
    </location>
</feature>
<evidence type="ECO:0008006" key="6">
    <source>
        <dbReference type="Google" id="ProtNLM"/>
    </source>
</evidence>
<feature type="repeat" description="PPR" evidence="2">
    <location>
        <begin position="576"/>
        <end position="610"/>
    </location>
</feature>
<proteinExistence type="predicted"/>
<dbReference type="InParanoid" id="G2QB54"/>
<name>G2QB54_THET4</name>
<dbReference type="eggNOG" id="KOG4197">
    <property type="taxonomic scope" value="Eukaryota"/>
</dbReference>
<dbReference type="Pfam" id="PF13041">
    <property type="entry name" value="PPR_2"/>
    <property type="match status" value="2"/>
</dbReference>
<dbReference type="GO" id="GO:0003729">
    <property type="term" value="F:mRNA binding"/>
    <property type="evidence" value="ECO:0007669"/>
    <property type="project" value="TreeGrafter"/>
</dbReference>
<dbReference type="PROSITE" id="PS51375">
    <property type="entry name" value="PPR"/>
    <property type="match status" value="3"/>
</dbReference>
<keyword evidence="5" id="KW-1185">Reference proteome</keyword>
<reference evidence="4 5" key="1">
    <citation type="journal article" date="2011" name="Nat. Biotechnol.">
        <title>Comparative genomic analysis of the thermophilic biomass-degrading fungi Myceliophthora thermophila and Thielavia terrestris.</title>
        <authorList>
            <person name="Berka R.M."/>
            <person name="Grigoriev I.V."/>
            <person name="Otillar R."/>
            <person name="Salamov A."/>
            <person name="Grimwood J."/>
            <person name="Reid I."/>
            <person name="Ishmael N."/>
            <person name="John T."/>
            <person name="Darmond C."/>
            <person name="Moisan M.-C."/>
            <person name="Henrissat B."/>
            <person name="Coutinho P.M."/>
            <person name="Lombard V."/>
            <person name="Natvig D.O."/>
            <person name="Lindquist E."/>
            <person name="Schmutz J."/>
            <person name="Lucas S."/>
            <person name="Harris P."/>
            <person name="Powlowski J."/>
            <person name="Bellemare A."/>
            <person name="Taylor D."/>
            <person name="Butler G."/>
            <person name="de Vries R.P."/>
            <person name="Allijn I.E."/>
            <person name="van den Brink J."/>
            <person name="Ushinsky S."/>
            <person name="Storms R."/>
            <person name="Powell A.J."/>
            <person name="Paulsen I.T."/>
            <person name="Elbourne L.D.H."/>
            <person name="Baker S.E."/>
            <person name="Magnuson J."/>
            <person name="LaBoissiere S."/>
            <person name="Clutterbuck A.J."/>
            <person name="Martinez D."/>
            <person name="Wogulis M."/>
            <person name="de Leon A.L."/>
            <person name="Rey M.W."/>
            <person name="Tsang A."/>
        </authorList>
    </citation>
    <scope>NUCLEOTIDE SEQUENCE [LARGE SCALE GENOMIC DNA]</scope>
    <source>
        <strain evidence="5">ATCC 42464 / BCRC 31852 / DSM 1799</strain>
    </source>
</reference>
<dbReference type="AlphaFoldDB" id="G2QB54"/>
<feature type="region of interest" description="Disordered" evidence="3">
    <location>
        <begin position="739"/>
        <end position="811"/>
    </location>
</feature>
<evidence type="ECO:0000313" key="5">
    <source>
        <dbReference type="Proteomes" id="UP000007322"/>
    </source>
</evidence>
<dbReference type="Proteomes" id="UP000007322">
    <property type="component" value="Chromosome 2"/>
</dbReference>
<dbReference type="VEuPathDB" id="FungiDB:MYCTH_2300384"/>
<dbReference type="GeneID" id="11511916"/>
<dbReference type="NCBIfam" id="TIGR00756">
    <property type="entry name" value="PPR"/>
    <property type="match status" value="2"/>
</dbReference>
<feature type="compositionally biased region" description="Low complexity" evidence="3">
    <location>
        <begin position="797"/>
        <end position="811"/>
    </location>
</feature>
<organism evidence="4 5">
    <name type="scientific">Thermothelomyces thermophilus (strain ATCC 42464 / BCRC 31852 / DSM 1799)</name>
    <name type="common">Sporotrichum thermophile</name>
    <dbReference type="NCBI Taxonomy" id="573729"/>
    <lineage>
        <taxon>Eukaryota</taxon>
        <taxon>Fungi</taxon>
        <taxon>Dikarya</taxon>
        <taxon>Ascomycota</taxon>
        <taxon>Pezizomycotina</taxon>
        <taxon>Sordariomycetes</taxon>
        <taxon>Sordariomycetidae</taxon>
        <taxon>Sordariales</taxon>
        <taxon>Chaetomiaceae</taxon>
        <taxon>Thermothelomyces</taxon>
    </lineage>
</organism>
<dbReference type="KEGG" id="mtm:MYCTH_2300384"/>
<dbReference type="OMA" id="TDHVYNE"/>
<dbReference type="InterPro" id="IPR051240">
    <property type="entry name" value="Mito_RNA-Proc/Resp"/>
</dbReference>
<feature type="compositionally biased region" description="Low complexity" evidence="3">
    <location>
        <begin position="522"/>
        <end position="532"/>
    </location>
</feature>
<dbReference type="OrthoDB" id="185373at2759"/>
<feature type="compositionally biased region" description="Low complexity" evidence="3">
    <location>
        <begin position="540"/>
        <end position="559"/>
    </location>
</feature>
<evidence type="ECO:0000256" key="1">
    <source>
        <dbReference type="ARBA" id="ARBA00022737"/>
    </source>
</evidence>
<dbReference type="InterPro" id="IPR011990">
    <property type="entry name" value="TPR-like_helical_dom_sf"/>
</dbReference>
<evidence type="ECO:0000256" key="2">
    <source>
        <dbReference type="PROSITE-ProRule" id="PRU00708"/>
    </source>
</evidence>